<organism evidence="1 2">
    <name type="scientific">Sporosarcina limicola</name>
    <dbReference type="NCBI Taxonomy" id="34101"/>
    <lineage>
        <taxon>Bacteria</taxon>
        <taxon>Bacillati</taxon>
        <taxon>Bacillota</taxon>
        <taxon>Bacilli</taxon>
        <taxon>Bacillales</taxon>
        <taxon>Caryophanaceae</taxon>
        <taxon>Sporosarcina</taxon>
    </lineage>
</organism>
<accession>A0A927MQI3</accession>
<comment type="caution">
    <text evidence="1">The sequence shown here is derived from an EMBL/GenBank/DDBJ whole genome shotgun (WGS) entry which is preliminary data.</text>
</comment>
<gene>
    <name evidence="1" type="ORF">H4683_002774</name>
</gene>
<keyword evidence="2" id="KW-1185">Reference proteome</keyword>
<protein>
    <submittedName>
        <fullName evidence="1">Uncharacterized protein</fullName>
    </submittedName>
</protein>
<reference evidence="1" key="1">
    <citation type="submission" date="2020-10" db="EMBL/GenBank/DDBJ databases">
        <title>Genomic Encyclopedia of Type Strains, Phase IV (KMG-IV): sequencing the most valuable type-strain genomes for metagenomic binning, comparative biology and taxonomic classification.</title>
        <authorList>
            <person name="Goeker M."/>
        </authorList>
    </citation>
    <scope>NUCLEOTIDE SEQUENCE</scope>
    <source>
        <strain evidence="1">DSM 13886</strain>
    </source>
</reference>
<evidence type="ECO:0000313" key="2">
    <source>
        <dbReference type="Proteomes" id="UP000658225"/>
    </source>
</evidence>
<sequence>MDRKYELLILPGDNLLEMLENVCDEEGSLSAYVRHQLVEAQNLSVEDAWRKIVAGMPKENHQR</sequence>
<proteinExistence type="predicted"/>
<dbReference type="Proteomes" id="UP000658225">
    <property type="component" value="Unassembled WGS sequence"/>
</dbReference>
<dbReference type="AlphaFoldDB" id="A0A927MQI3"/>
<evidence type="ECO:0000313" key="1">
    <source>
        <dbReference type="EMBL" id="MBE1555654.1"/>
    </source>
</evidence>
<dbReference type="RefSeq" id="WP_225942088.1">
    <property type="nucleotide sequence ID" value="NZ_JADBEL010000015.1"/>
</dbReference>
<dbReference type="EMBL" id="JADBEL010000015">
    <property type="protein sequence ID" value="MBE1555654.1"/>
    <property type="molecule type" value="Genomic_DNA"/>
</dbReference>
<name>A0A927MQI3_9BACL</name>